<dbReference type="Proteomes" id="UP000037696">
    <property type="component" value="Unassembled WGS sequence"/>
</dbReference>
<name>A0A0M9WDY2_9EURO</name>
<dbReference type="InterPro" id="IPR001138">
    <property type="entry name" value="Zn2Cys6_DnaBD"/>
</dbReference>
<keyword evidence="5" id="KW-0804">Transcription</keyword>
<evidence type="ECO:0000256" key="3">
    <source>
        <dbReference type="ARBA" id="ARBA00023015"/>
    </source>
</evidence>
<dbReference type="AlphaFoldDB" id="A0A0M9WDY2"/>
<gene>
    <name evidence="8" type="ORF">ACN38_g7952</name>
</gene>
<dbReference type="GO" id="GO:0003677">
    <property type="term" value="F:DNA binding"/>
    <property type="evidence" value="ECO:0007669"/>
    <property type="project" value="UniProtKB-KW"/>
</dbReference>
<keyword evidence="3" id="KW-0805">Transcription regulation</keyword>
<evidence type="ECO:0000256" key="2">
    <source>
        <dbReference type="ARBA" id="ARBA00022833"/>
    </source>
</evidence>
<accession>A0A0M9WDY2</accession>
<evidence type="ECO:0000256" key="6">
    <source>
        <dbReference type="ARBA" id="ARBA00023242"/>
    </source>
</evidence>
<reference evidence="8 9" key="1">
    <citation type="submission" date="2015-08" db="EMBL/GenBank/DDBJ databases">
        <title>Genome sequencing of Penicillium nordicum.</title>
        <authorList>
            <person name="Nguyen H.D."/>
            <person name="Seifert K.A."/>
        </authorList>
    </citation>
    <scope>NUCLEOTIDE SEQUENCE [LARGE SCALE GENOMIC DNA]</scope>
    <source>
        <strain evidence="8 9">DAOMC 185683</strain>
    </source>
</reference>
<keyword evidence="6" id="KW-0539">Nucleus</keyword>
<dbReference type="SUPFAM" id="SSF57701">
    <property type="entry name" value="Zn2/Cys6 DNA-binding domain"/>
    <property type="match status" value="1"/>
</dbReference>
<dbReference type="InterPro" id="IPR052360">
    <property type="entry name" value="Transcr_Regulatory_Proteins"/>
</dbReference>
<dbReference type="PROSITE" id="PS00463">
    <property type="entry name" value="ZN2_CY6_FUNGAL_1"/>
    <property type="match status" value="1"/>
</dbReference>
<dbReference type="SMART" id="SM00066">
    <property type="entry name" value="GAL4"/>
    <property type="match status" value="1"/>
</dbReference>
<evidence type="ECO:0000256" key="5">
    <source>
        <dbReference type="ARBA" id="ARBA00023163"/>
    </source>
</evidence>
<dbReference type="PANTHER" id="PTHR36206:SF12">
    <property type="entry name" value="ASPERCRYPTIN BIOSYNTHESIS CLUSTER-SPECIFIC TRANSCRIPTION REGULATOR ATNN-RELATED"/>
    <property type="match status" value="1"/>
</dbReference>
<protein>
    <recommendedName>
        <fullName evidence="7">Zn(2)-C6 fungal-type domain-containing protein</fullName>
    </recommendedName>
</protein>
<dbReference type="PROSITE" id="PS50048">
    <property type="entry name" value="ZN2_CY6_FUNGAL_2"/>
    <property type="match status" value="1"/>
</dbReference>
<comment type="caution">
    <text evidence="8">The sequence shown here is derived from an EMBL/GenBank/DDBJ whole genome shotgun (WGS) entry which is preliminary data.</text>
</comment>
<sequence length="545" mass="62205">MSEHPPHRKRSQHSKSRSGCRTCKIRHKRCDETHPACLICTSTGRQCDGYEQAVDKRTREWRESKTKNQNNVALQNQYCSTVRPSNCPSVTAVPLPLASACQIDLNWNELWYLDFYHNRTAVRFSHYFQNSFWQGLLFQMCENHPAVRHASIAMSAWHTQLERIPTSFKEDRGPSLTLRHSTKAIACLRESLAREDLTPYSSRRTLKQVVLVTCVTFTLLTLFQGDLYSARRHLASGFKLFKEWDIQQDKGATSLALAQAFSQMHVYWSFCSYSELFVKDFAQLNSEYRITPNTTAAPSNIPPPLYSGIDQMDHVQKFSTLVSGFILDYTTCGFDIGPASSIGRGAAVVLTKLRLCRSHLLAVLVELDGLAPEDCDSLKVFSLLINVIEIKLAVAKNQPPDEIVYDDHLEQFQHITKLARSLADSATGLSDITISPFSYRYSVLPSLLWSAAKCRDWQVRRDIFYIVDKRPEDDYWASATTVALKRLTDIESTGVKPGDIIPESARAYWVNVKIQSEESRVELRYRTPQLLKHGSHEWEKNSMNY</sequence>
<keyword evidence="9" id="KW-1185">Reference proteome</keyword>
<dbReference type="Pfam" id="PF11951">
    <property type="entry name" value="Fungal_trans_2"/>
    <property type="match status" value="1"/>
</dbReference>
<evidence type="ECO:0000313" key="8">
    <source>
        <dbReference type="EMBL" id="KOS41213.1"/>
    </source>
</evidence>
<dbReference type="InterPro" id="IPR036864">
    <property type="entry name" value="Zn2-C6_fun-type_DNA-bd_sf"/>
</dbReference>
<dbReference type="InterPro" id="IPR021858">
    <property type="entry name" value="Fun_TF"/>
</dbReference>
<evidence type="ECO:0000256" key="1">
    <source>
        <dbReference type="ARBA" id="ARBA00022723"/>
    </source>
</evidence>
<proteinExistence type="predicted"/>
<dbReference type="GO" id="GO:0000981">
    <property type="term" value="F:DNA-binding transcription factor activity, RNA polymerase II-specific"/>
    <property type="evidence" value="ECO:0007669"/>
    <property type="project" value="InterPro"/>
</dbReference>
<keyword evidence="1" id="KW-0479">Metal-binding</keyword>
<dbReference type="OrthoDB" id="2593732at2759"/>
<feature type="domain" description="Zn(2)-C6 fungal-type" evidence="7">
    <location>
        <begin position="19"/>
        <end position="47"/>
    </location>
</feature>
<organism evidence="8 9">
    <name type="scientific">Penicillium nordicum</name>
    <dbReference type="NCBI Taxonomy" id="229535"/>
    <lineage>
        <taxon>Eukaryota</taxon>
        <taxon>Fungi</taxon>
        <taxon>Dikarya</taxon>
        <taxon>Ascomycota</taxon>
        <taxon>Pezizomycotina</taxon>
        <taxon>Eurotiomycetes</taxon>
        <taxon>Eurotiomycetidae</taxon>
        <taxon>Eurotiales</taxon>
        <taxon>Aspergillaceae</taxon>
        <taxon>Penicillium</taxon>
    </lineage>
</organism>
<keyword evidence="2" id="KW-0862">Zinc</keyword>
<evidence type="ECO:0000313" key="9">
    <source>
        <dbReference type="Proteomes" id="UP000037696"/>
    </source>
</evidence>
<dbReference type="CDD" id="cd00067">
    <property type="entry name" value="GAL4"/>
    <property type="match status" value="1"/>
</dbReference>
<evidence type="ECO:0000259" key="7">
    <source>
        <dbReference type="PROSITE" id="PS50048"/>
    </source>
</evidence>
<dbReference type="PANTHER" id="PTHR36206">
    <property type="entry name" value="ASPERCRYPTIN BIOSYNTHESIS CLUSTER-SPECIFIC TRANSCRIPTION REGULATOR ATNN-RELATED"/>
    <property type="match status" value="1"/>
</dbReference>
<evidence type="ECO:0000256" key="4">
    <source>
        <dbReference type="ARBA" id="ARBA00023125"/>
    </source>
</evidence>
<dbReference type="EMBL" id="LHQQ01000139">
    <property type="protein sequence ID" value="KOS41213.1"/>
    <property type="molecule type" value="Genomic_DNA"/>
</dbReference>
<dbReference type="GO" id="GO:0008270">
    <property type="term" value="F:zinc ion binding"/>
    <property type="evidence" value="ECO:0007669"/>
    <property type="project" value="InterPro"/>
</dbReference>
<dbReference type="Pfam" id="PF00172">
    <property type="entry name" value="Zn_clus"/>
    <property type="match status" value="1"/>
</dbReference>
<keyword evidence="4" id="KW-0238">DNA-binding</keyword>